<gene>
    <name evidence="1" type="ORF">KDL01_29795</name>
</gene>
<evidence type="ECO:0000313" key="2">
    <source>
        <dbReference type="Proteomes" id="UP000675781"/>
    </source>
</evidence>
<comment type="caution">
    <text evidence="1">The sequence shown here is derived from an EMBL/GenBank/DDBJ whole genome shotgun (WGS) entry which is preliminary data.</text>
</comment>
<dbReference type="EMBL" id="JAGSOG010000209">
    <property type="protein sequence ID" value="MBR7837510.1"/>
    <property type="molecule type" value="Genomic_DNA"/>
</dbReference>
<protein>
    <submittedName>
        <fullName evidence="1">Uncharacterized protein</fullName>
    </submittedName>
</protein>
<organism evidence="1 2">
    <name type="scientific">Actinospica durhamensis</name>
    <dbReference type="NCBI Taxonomy" id="1508375"/>
    <lineage>
        <taxon>Bacteria</taxon>
        <taxon>Bacillati</taxon>
        <taxon>Actinomycetota</taxon>
        <taxon>Actinomycetes</taxon>
        <taxon>Catenulisporales</taxon>
        <taxon>Actinospicaceae</taxon>
        <taxon>Actinospica</taxon>
    </lineage>
</organism>
<dbReference type="RefSeq" id="WP_212531977.1">
    <property type="nucleotide sequence ID" value="NZ_JAGSOG010000209.1"/>
</dbReference>
<sequence>MTSPDDACVPFEYAGRRWEIPVGLIRLRQRWDEADAQCHDLQRRTDEGSRAAYDEAWDRRMEATLRLSHEPWLTEHEFGRHNADAALRACARAATIETMP</sequence>
<reference evidence="1" key="1">
    <citation type="submission" date="2021-04" db="EMBL/GenBank/DDBJ databases">
        <title>Genome based classification of Actinospica acidithermotolerans sp. nov., an actinobacterium isolated from an Indonesian hot spring.</title>
        <authorList>
            <person name="Kusuma A.B."/>
            <person name="Putra K.E."/>
            <person name="Nafisah S."/>
            <person name="Loh J."/>
            <person name="Nouioui I."/>
            <person name="Goodfellow M."/>
        </authorList>
    </citation>
    <scope>NUCLEOTIDE SEQUENCE</scope>
    <source>
        <strain evidence="1">CSCA 57</strain>
    </source>
</reference>
<proteinExistence type="predicted"/>
<dbReference type="Proteomes" id="UP000675781">
    <property type="component" value="Unassembled WGS sequence"/>
</dbReference>
<evidence type="ECO:0000313" key="1">
    <source>
        <dbReference type="EMBL" id="MBR7837510.1"/>
    </source>
</evidence>
<keyword evidence="2" id="KW-1185">Reference proteome</keyword>
<dbReference type="AlphaFoldDB" id="A0A941IQC8"/>
<name>A0A941IQC8_9ACTN</name>
<accession>A0A941IQC8</accession>